<dbReference type="InterPro" id="IPR027417">
    <property type="entry name" value="P-loop_NTPase"/>
</dbReference>
<keyword evidence="4 10" id="KW-0808">Transferase</keyword>
<proteinExistence type="inferred from homology"/>
<organism evidence="11 12">
    <name type="scientific">Labilibaculum filiforme</name>
    <dbReference type="NCBI Taxonomy" id="1940526"/>
    <lineage>
        <taxon>Bacteria</taxon>
        <taxon>Pseudomonadati</taxon>
        <taxon>Bacteroidota</taxon>
        <taxon>Bacteroidia</taxon>
        <taxon>Marinilabiliales</taxon>
        <taxon>Marinifilaceae</taxon>
        <taxon>Labilibaculum</taxon>
    </lineage>
</organism>
<accession>A0A2N3HRM4</accession>
<keyword evidence="8 10" id="KW-0460">Magnesium</keyword>
<evidence type="ECO:0000256" key="4">
    <source>
        <dbReference type="ARBA" id="ARBA00022679"/>
    </source>
</evidence>
<feature type="binding site" evidence="10">
    <location>
        <begin position="22"/>
        <end position="27"/>
    </location>
    <ligand>
        <name>substrate</name>
    </ligand>
</feature>
<comment type="catalytic activity">
    <reaction evidence="9 10">
        <text>adenosine(37) in tRNA + dimethylallyl diphosphate = N(6)-dimethylallyladenosine(37) in tRNA + diphosphate</text>
        <dbReference type="Rhea" id="RHEA:26482"/>
        <dbReference type="Rhea" id="RHEA-COMP:10162"/>
        <dbReference type="Rhea" id="RHEA-COMP:10375"/>
        <dbReference type="ChEBI" id="CHEBI:33019"/>
        <dbReference type="ChEBI" id="CHEBI:57623"/>
        <dbReference type="ChEBI" id="CHEBI:74411"/>
        <dbReference type="ChEBI" id="CHEBI:74415"/>
        <dbReference type="EC" id="2.5.1.75"/>
    </reaction>
</comment>
<evidence type="ECO:0000256" key="8">
    <source>
        <dbReference type="ARBA" id="ARBA00022842"/>
    </source>
</evidence>
<sequence>MRHTNSHKPTMPKTLIVILGPTGVGKTDLSIKIAQHFNTVISSSDSRQVYREMSIGTAVPEKEQLEAVQHHFIHTHSIHDYFSSWECEQQTIDLLSTLYKEKDEVLLVGGSMMYIDAICNGIDEIPTIDPDLRNEIVERAKNEGAESLRMQLKQLDPVFYNQVDLKNTKRVIHAVEICLMTGKPYSELRTNTRKKRDFNIIKVGLNRDRAELYARINLRVDLMMKEGLLKEAQALFEFRHYNSLNTVGYKELFEHLEGNISLDEAVELIKRNSRRYAKRQLSWFNRDKEIEWFHPDQEEEILQYLKKQT</sequence>
<dbReference type="GO" id="GO:0006400">
    <property type="term" value="P:tRNA modification"/>
    <property type="evidence" value="ECO:0007669"/>
    <property type="project" value="TreeGrafter"/>
</dbReference>
<feature type="binding site" evidence="10">
    <location>
        <begin position="20"/>
        <end position="27"/>
    </location>
    <ligand>
        <name>ATP</name>
        <dbReference type="ChEBI" id="CHEBI:30616"/>
    </ligand>
</feature>
<comment type="caution">
    <text evidence="10">Lacks conserved residue(s) required for the propagation of feature annotation.</text>
</comment>
<dbReference type="InterPro" id="IPR018022">
    <property type="entry name" value="IPT"/>
</dbReference>
<evidence type="ECO:0000256" key="2">
    <source>
        <dbReference type="ARBA" id="ARBA00003213"/>
    </source>
</evidence>
<dbReference type="PANTHER" id="PTHR11088">
    <property type="entry name" value="TRNA DIMETHYLALLYLTRANSFERASE"/>
    <property type="match status" value="1"/>
</dbReference>
<dbReference type="EMBL" id="MVDD01000022">
    <property type="protein sequence ID" value="PKQ60704.1"/>
    <property type="molecule type" value="Genomic_DNA"/>
</dbReference>
<dbReference type="AlphaFoldDB" id="A0A2N3HRM4"/>
<dbReference type="Pfam" id="PF01715">
    <property type="entry name" value="IPPT"/>
    <property type="match status" value="1"/>
</dbReference>
<dbReference type="PRINTS" id="PR00300">
    <property type="entry name" value="CLPPROTEASEA"/>
</dbReference>
<feature type="site" description="Interaction with substrate tRNA" evidence="10">
    <location>
        <position position="133"/>
    </location>
</feature>
<comment type="similarity">
    <text evidence="3 10">Belongs to the IPP transferase family.</text>
</comment>
<dbReference type="Gene3D" id="1.10.20.140">
    <property type="match status" value="1"/>
</dbReference>
<comment type="subunit">
    <text evidence="10">Monomer.</text>
</comment>
<evidence type="ECO:0000256" key="6">
    <source>
        <dbReference type="ARBA" id="ARBA00022741"/>
    </source>
</evidence>
<comment type="function">
    <text evidence="2 10">Catalyzes the transfer of a dimethylallyl group onto the adenine at position 37 in tRNAs that read codons beginning with uridine, leading to the formation of N6-(dimethylallyl)adenosine (i(6)A).</text>
</comment>
<protein>
    <recommendedName>
        <fullName evidence="10">tRNA dimethylallyltransferase</fullName>
        <ecNumber evidence="10">2.5.1.75</ecNumber>
    </recommendedName>
    <alternativeName>
        <fullName evidence="10">Dimethylallyl diphosphate:tRNA dimethylallyltransferase</fullName>
        <shortName evidence="10">DMAPP:tRNA dimethylallyltransferase</shortName>
        <shortName evidence="10">DMATase</shortName>
    </alternativeName>
    <alternativeName>
        <fullName evidence="10">Isopentenyl-diphosphate:tRNA isopentenyltransferase</fullName>
        <shortName evidence="10">IPP transferase</shortName>
        <shortName evidence="10">IPPT</shortName>
        <shortName evidence="10">IPTase</shortName>
    </alternativeName>
</protein>
<dbReference type="EC" id="2.5.1.75" evidence="10"/>
<dbReference type="InterPro" id="IPR001270">
    <property type="entry name" value="ClpA/B"/>
</dbReference>
<keyword evidence="7 10" id="KW-0067">ATP-binding</keyword>
<evidence type="ECO:0000256" key="10">
    <source>
        <dbReference type="HAMAP-Rule" id="MF_00185"/>
    </source>
</evidence>
<name>A0A2N3HRM4_9BACT</name>
<gene>
    <name evidence="10" type="primary">miaA</name>
    <name evidence="11" type="ORF">BZG02_18450</name>
</gene>
<keyword evidence="5 10" id="KW-0819">tRNA processing</keyword>
<dbReference type="InterPro" id="IPR039657">
    <property type="entry name" value="Dimethylallyltransferase"/>
</dbReference>
<evidence type="ECO:0000256" key="1">
    <source>
        <dbReference type="ARBA" id="ARBA00001946"/>
    </source>
</evidence>
<evidence type="ECO:0000256" key="9">
    <source>
        <dbReference type="ARBA" id="ARBA00049563"/>
    </source>
</evidence>
<dbReference type="NCBIfam" id="TIGR00174">
    <property type="entry name" value="miaA"/>
    <property type="match status" value="1"/>
</dbReference>
<keyword evidence="6 10" id="KW-0547">Nucleotide-binding</keyword>
<dbReference type="GO" id="GO:0052381">
    <property type="term" value="F:tRNA dimethylallyltransferase activity"/>
    <property type="evidence" value="ECO:0007669"/>
    <property type="project" value="UniProtKB-UniRule"/>
</dbReference>
<comment type="caution">
    <text evidence="11">The sequence shown here is derived from an EMBL/GenBank/DDBJ whole genome shotgun (WGS) entry which is preliminary data.</text>
</comment>
<feature type="site" description="Interaction with substrate tRNA" evidence="10">
    <location>
        <position position="111"/>
    </location>
</feature>
<dbReference type="Gene3D" id="3.40.50.300">
    <property type="entry name" value="P-loop containing nucleotide triphosphate hydrolases"/>
    <property type="match status" value="1"/>
</dbReference>
<evidence type="ECO:0000313" key="11">
    <source>
        <dbReference type="EMBL" id="PKQ60704.1"/>
    </source>
</evidence>
<evidence type="ECO:0000256" key="3">
    <source>
        <dbReference type="ARBA" id="ARBA00005842"/>
    </source>
</evidence>
<reference evidence="11 12" key="1">
    <citation type="journal article" date="2017" name="Front. Microbiol.">
        <title>Labilibaculum manganireducens gen. nov., sp. nov. and Labilibaculum filiforme sp. nov., Novel Bacteroidetes Isolated from Subsurface Sediments of the Baltic Sea.</title>
        <authorList>
            <person name="Vandieken V."/>
            <person name="Marshall I.P."/>
            <person name="Niemann H."/>
            <person name="Engelen B."/>
            <person name="Cypionka H."/>
        </authorList>
    </citation>
    <scope>NUCLEOTIDE SEQUENCE [LARGE SCALE GENOMIC DNA]</scope>
    <source>
        <strain evidence="11 12">59.16B</strain>
    </source>
</reference>
<comment type="cofactor">
    <cofactor evidence="1 10">
        <name>Mg(2+)</name>
        <dbReference type="ChEBI" id="CHEBI:18420"/>
    </cofactor>
</comment>
<evidence type="ECO:0000313" key="12">
    <source>
        <dbReference type="Proteomes" id="UP000233535"/>
    </source>
</evidence>
<dbReference type="PANTHER" id="PTHR11088:SF60">
    <property type="entry name" value="TRNA DIMETHYLALLYLTRANSFERASE"/>
    <property type="match status" value="1"/>
</dbReference>
<dbReference type="HAMAP" id="MF_00185">
    <property type="entry name" value="IPP_trans"/>
    <property type="match status" value="1"/>
</dbReference>
<keyword evidence="12" id="KW-1185">Reference proteome</keyword>
<dbReference type="Proteomes" id="UP000233535">
    <property type="component" value="Unassembled WGS sequence"/>
</dbReference>
<evidence type="ECO:0000256" key="5">
    <source>
        <dbReference type="ARBA" id="ARBA00022694"/>
    </source>
</evidence>
<dbReference type="GO" id="GO:0005524">
    <property type="term" value="F:ATP binding"/>
    <property type="evidence" value="ECO:0007669"/>
    <property type="project" value="UniProtKB-UniRule"/>
</dbReference>
<feature type="region of interest" description="Interaction with substrate tRNA" evidence="10">
    <location>
        <begin position="45"/>
        <end position="48"/>
    </location>
</feature>
<dbReference type="SUPFAM" id="SSF52540">
    <property type="entry name" value="P-loop containing nucleoside triphosphate hydrolases"/>
    <property type="match status" value="2"/>
</dbReference>
<evidence type="ECO:0000256" key="7">
    <source>
        <dbReference type="ARBA" id="ARBA00022840"/>
    </source>
</evidence>